<dbReference type="SUPFAM" id="SSF56219">
    <property type="entry name" value="DNase I-like"/>
    <property type="match status" value="1"/>
</dbReference>
<protein>
    <recommendedName>
        <fullName evidence="3">Endonuclease/exonuclease/phosphatase domain-containing protein</fullName>
    </recommendedName>
</protein>
<feature type="compositionally biased region" description="Polar residues" evidence="1">
    <location>
        <begin position="257"/>
        <end position="269"/>
    </location>
</feature>
<dbReference type="VEuPathDB" id="CryptoDB:Cvel_7948"/>
<feature type="region of interest" description="Disordered" evidence="1">
    <location>
        <begin position="254"/>
        <end position="284"/>
    </location>
</feature>
<name>A0A0G4HQD5_9ALVE</name>
<evidence type="ECO:0000256" key="1">
    <source>
        <dbReference type="SAM" id="MobiDB-lite"/>
    </source>
</evidence>
<evidence type="ECO:0008006" key="3">
    <source>
        <dbReference type="Google" id="ProtNLM"/>
    </source>
</evidence>
<dbReference type="Gene3D" id="3.60.10.10">
    <property type="entry name" value="Endonuclease/exonuclease/phosphatase"/>
    <property type="match status" value="1"/>
</dbReference>
<reference evidence="2" key="1">
    <citation type="submission" date="2014-11" db="EMBL/GenBank/DDBJ databases">
        <authorList>
            <person name="Otto D Thomas"/>
            <person name="Naeem Raeece"/>
        </authorList>
    </citation>
    <scope>NUCLEOTIDE SEQUENCE</scope>
</reference>
<dbReference type="AlphaFoldDB" id="A0A0G4HQD5"/>
<accession>A0A0G4HQD5</accession>
<gene>
    <name evidence="2" type="ORF">Cvel_7948</name>
</gene>
<dbReference type="EMBL" id="CDMZ01003487">
    <property type="protein sequence ID" value="CEM46548.1"/>
    <property type="molecule type" value="Genomic_DNA"/>
</dbReference>
<dbReference type="InterPro" id="IPR036691">
    <property type="entry name" value="Endo/exonu/phosph_ase_sf"/>
</dbReference>
<organism evidence="2">
    <name type="scientific">Chromera velia CCMP2878</name>
    <dbReference type="NCBI Taxonomy" id="1169474"/>
    <lineage>
        <taxon>Eukaryota</taxon>
        <taxon>Sar</taxon>
        <taxon>Alveolata</taxon>
        <taxon>Colpodellida</taxon>
        <taxon>Chromeraceae</taxon>
        <taxon>Chromera</taxon>
    </lineage>
</organism>
<dbReference type="PhylomeDB" id="A0A0G4HQD5"/>
<proteinExistence type="predicted"/>
<evidence type="ECO:0000313" key="2">
    <source>
        <dbReference type="EMBL" id="CEM46548.1"/>
    </source>
</evidence>
<sequence>MEADALSALIEDCPNMRGPIGDQNVFVTSSRIYSILRAVVEDDAPTFPDVESRREFLSAALGGRVEFFGETALRAKFWFLAPAELVQIPATPLCDEASVTEAQMFTIVGVYFPTSSAQRYAGSSSDALWDGIQGVLMSSPADFRVLCGDFNAHTANLCTKVPLPSLLDKLNASMPHTSDHIALAGREQRLGPSLYIQIQRDNRDHRRPDPQGRTLIDRASECELSILNGARLIPAVRPPLSLCLPPNPPAIDGAPISGQSCEHPSVTQRSSEESCEDPFLGSAL</sequence>